<feature type="compositionally biased region" description="Polar residues" evidence="1">
    <location>
        <begin position="63"/>
        <end position="77"/>
    </location>
</feature>
<sequence>MTTRTVQTVASFSSPFLLPGFDTPQPAGDYRVDHDEESIDGLSQIAWHRVGSFLFLPSIGTPGSSQQMVPIQPSQLASLLEKDHPTP</sequence>
<dbReference type="OrthoDB" id="8378722at2"/>
<evidence type="ECO:0000256" key="1">
    <source>
        <dbReference type="SAM" id="MobiDB-lite"/>
    </source>
</evidence>
<keyword evidence="3" id="KW-1185">Reference proteome</keyword>
<dbReference type="Proteomes" id="UP000094622">
    <property type="component" value="Unassembled WGS sequence"/>
</dbReference>
<protein>
    <submittedName>
        <fullName evidence="2">Uncharacterized protein</fullName>
    </submittedName>
</protein>
<comment type="caution">
    <text evidence="2">The sequence shown here is derived from an EMBL/GenBank/DDBJ whole genome shotgun (WGS) entry which is preliminary data.</text>
</comment>
<evidence type="ECO:0000313" key="2">
    <source>
        <dbReference type="EMBL" id="ODN71793.1"/>
    </source>
</evidence>
<proteinExistence type="predicted"/>
<evidence type="ECO:0000313" key="3">
    <source>
        <dbReference type="Proteomes" id="UP000094622"/>
    </source>
</evidence>
<name>A0A1E3H651_9HYPH</name>
<accession>A0A1E3H651</accession>
<reference evidence="2 3" key="1">
    <citation type="submission" date="2016-07" db="EMBL/GenBank/DDBJ databases">
        <title>Draft Genome Sequence of Methylobrevis pamukkalensis PK2.</title>
        <authorList>
            <person name="Vasilenko O.V."/>
            <person name="Doronina N.V."/>
            <person name="Shmareva M.N."/>
            <person name="Tarlachkov S.V."/>
            <person name="Mustakhimov I."/>
            <person name="Trotsenko Y.A."/>
        </authorList>
    </citation>
    <scope>NUCLEOTIDE SEQUENCE [LARGE SCALE GENOMIC DNA]</scope>
    <source>
        <strain evidence="2 3">PK2</strain>
    </source>
</reference>
<dbReference type="EMBL" id="MCRJ01000013">
    <property type="protein sequence ID" value="ODN71793.1"/>
    <property type="molecule type" value="Genomic_DNA"/>
</dbReference>
<dbReference type="RefSeq" id="WP_069305909.1">
    <property type="nucleotide sequence ID" value="NZ_MCRJ01000013.1"/>
</dbReference>
<organism evidence="2 3">
    <name type="scientific">Methylobrevis pamukkalensis</name>
    <dbReference type="NCBI Taxonomy" id="1439726"/>
    <lineage>
        <taxon>Bacteria</taxon>
        <taxon>Pseudomonadati</taxon>
        <taxon>Pseudomonadota</taxon>
        <taxon>Alphaproteobacteria</taxon>
        <taxon>Hyphomicrobiales</taxon>
        <taxon>Pleomorphomonadaceae</taxon>
        <taxon>Methylobrevis</taxon>
    </lineage>
</organism>
<feature type="region of interest" description="Disordered" evidence="1">
    <location>
        <begin position="63"/>
        <end position="87"/>
    </location>
</feature>
<dbReference type="AlphaFoldDB" id="A0A1E3H651"/>
<gene>
    <name evidence="2" type="ORF">A6302_00832</name>
</gene>